<dbReference type="AlphaFoldDB" id="A0A366S351"/>
<feature type="compositionally biased region" description="Polar residues" evidence="2">
    <location>
        <begin position="315"/>
        <end position="329"/>
    </location>
</feature>
<proteinExistence type="predicted"/>
<keyword evidence="4" id="KW-1185">Reference proteome</keyword>
<protein>
    <submittedName>
        <fullName evidence="3">Uncharacterized protein</fullName>
    </submittedName>
</protein>
<evidence type="ECO:0000313" key="3">
    <source>
        <dbReference type="EMBL" id="RBR23744.1"/>
    </source>
</evidence>
<feature type="compositionally biased region" description="Polar residues" evidence="2">
    <location>
        <begin position="121"/>
        <end position="132"/>
    </location>
</feature>
<evidence type="ECO:0000256" key="2">
    <source>
        <dbReference type="SAM" id="MobiDB-lite"/>
    </source>
</evidence>
<dbReference type="GeneID" id="41992894"/>
<feature type="coiled-coil region" evidence="1">
    <location>
        <begin position="29"/>
        <end position="90"/>
    </location>
</feature>
<reference evidence="3 4" key="1">
    <citation type="submission" date="2018-06" db="EMBL/GenBank/DDBJ databases">
        <title>Fusarium incarnatum-equiseti species complex species 28.</title>
        <authorList>
            <person name="Gardiner D.M."/>
        </authorList>
    </citation>
    <scope>NUCLEOTIDE SEQUENCE [LARGE SCALE GENOMIC DNA]</scope>
    <source>
        <strain evidence="3 4">FIESC_28</strain>
    </source>
</reference>
<gene>
    <name evidence="3" type="ORF">FIESC28_03449</name>
</gene>
<feature type="compositionally biased region" description="Basic and acidic residues" evidence="2">
    <location>
        <begin position="543"/>
        <end position="552"/>
    </location>
</feature>
<dbReference type="OrthoDB" id="4835412at2759"/>
<dbReference type="RefSeq" id="XP_031018335.1">
    <property type="nucleotide sequence ID" value="XM_031157598.1"/>
</dbReference>
<sequence>MEGHTVQPAERTPTIKEYLARWKPDIHPVKSAEEEFQEKLKEYQDLFNSLTDSSQKFNRMPEIMDCGGRITQLKDTKQDKEREYRQKLCDQQEALLCEAFGLVDLELIDEIFNDWCHGRAQPSSTAPTQSATGIPGTIEIEQPQDTTISRFTPITDQPTSTRNSMPSPPNSDISRETSTRPSELDRPDHNTSAGPQKRPANPVVARQPKRPRSDVTLGPLTGERTIEYDQVYQNGKAEPKYNIARFEGFYYILECKAHRMHFHKDPLRGASKHLRGKKHNQRCVSYGEAIRALGIRVLNCDEKKAKDNNDVAQRPTYSQMGRPLTSLSPSAGRDIPTRSNQSLAAIDPKPGEVYTTFWSGTKEFFAILVLPWINCGQLGPDLPLTVQDTELIDNVPTCYRYNQADDSFEWAPEYLPGGQHYSKREYPIMYFDAPVFPGQCRLKWIPACEFDLYDPKVPTLQFKDIVDGYIASRDNGIQESDYNTLVQRENNRGDPTIDAPTAEIFPREHSSDAREIILIDDDSDDDTADHNLWPSSSIGSDDPAPKTEPSDEAMTDIHDQQVATTTCDNTPSQPILSTFNPTQLYNGLFDSQVPNEAVPGCPPSCDTQAQTPIHDPTPQWPPAFLHEPSPIDSTNLHHEQLPQPMPFDTRAPEAIMAPLPTNQIAAPIPGPSDNSQMQPTAQPCQGAQATELYSYLSQARNASSQFQLDSDGRLRWIAPKALSGLATKQKPMSVRQHEEVRARIQAIGKEPQPTQQQASMSDSQQTSYVTPHGFKRSF</sequence>
<accession>A0A366S351</accession>
<comment type="caution">
    <text evidence="3">The sequence shown here is derived from an EMBL/GenBank/DDBJ whole genome shotgun (WGS) entry which is preliminary data.</text>
</comment>
<feature type="compositionally biased region" description="Polar residues" evidence="2">
    <location>
        <begin position="143"/>
        <end position="165"/>
    </location>
</feature>
<evidence type="ECO:0000256" key="1">
    <source>
        <dbReference type="SAM" id="Coils"/>
    </source>
</evidence>
<keyword evidence="1" id="KW-0175">Coiled coil</keyword>
<feature type="compositionally biased region" description="Polar residues" evidence="2">
    <location>
        <begin position="752"/>
        <end position="769"/>
    </location>
</feature>
<evidence type="ECO:0000313" key="4">
    <source>
        <dbReference type="Proteomes" id="UP000253153"/>
    </source>
</evidence>
<feature type="region of interest" description="Disordered" evidence="2">
    <location>
        <begin position="120"/>
        <end position="221"/>
    </location>
</feature>
<dbReference type="EMBL" id="QKXC01000070">
    <property type="protein sequence ID" value="RBR23744.1"/>
    <property type="molecule type" value="Genomic_DNA"/>
</dbReference>
<feature type="region of interest" description="Disordered" evidence="2">
    <location>
        <begin position="746"/>
        <end position="778"/>
    </location>
</feature>
<name>A0A366S351_9HYPO</name>
<feature type="compositionally biased region" description="Basic and acidic residues" evidence="2">
    <location>
        <begin position="173"/>
        <end position="189"/>
    </location>
</feature>
<dbReference type="Proteomes" id="UP000253153">
    <property type="component" value="Unassembled WGS sequence"/>
</dbReference>
<feature type="region of interest" description="Disordered" evidence="2">
    <location>
        <begin position="522"/>
        <end position="552"/>
    </location>
</feature>
<feature type="region of interest" description="Disordered" evidence="2">
    <location>
        <begin position="313"/>
        <end position="333"/>
    </location>
</feature>
<organism evidence="3 4">
    <name type="scientific">Fusarium coffeatum</name>
    <dbReference type="NCBI Taxonomy" id="231269"/>
    <lineage>
        <taxon>Eukaryota</taxon>
        <taxon>Fungi</taxon>
        <taxon>Dikarya</taxon>
        <taxon>Ascomycota</taxon>
        <taxon>Pezizomycotina</taxon>
        <taxon>Sordariomycetes</taxon>
        <taxon>Hypocreomycetidae</taxon>
        <taxon>Hypocreales</taxon>
        <taxon>Nectriaceae</taxon>
        <taxon>Fusarium</taxon>
        <taxon>Fusarium incarnatum-equiseti species complex</taxon>
    </lineage>
</organism>